<dbReference type="SUPFAM" id="SSF55486">
    <property type="entry name" value="Metalloproteases ('zincins'), catalytic domain"/>
    <property type="match status" value="1"/>
</dbReference>
<keyword evidence="6 7" id="KW-0862">Zinc</keyword>
<keyword evidence="3 7" id="KW-0479">Metal-binding</keyword>
<dbReference type="AlphaFoldDB" id="A0AAN0RJY0"/>
<dbReference type="EC" id="3.1.-.-" evidence="7"/>
<keyword evidence="7" id="KW-0690">Ribosome biogenesis</keyword>
<evidence type="ECO:0000313" key="8">
    <source>
        <dbReference type="EMBL" id="AII87541.1"/>
    </source>
</evidence>
<evidence type="ECO:0000256" key="7">
    <source>
        <dbReference type="HAMAP-Rule" id="MF_00009"/>
    </source>
</evidence>
<dbReference type="GO" id="GO:0005737">
    <property type="term" value="C:cytoplasm"/>
    <property type="evidence" value="ECO:0007669"/>
    <property type="project" value="UniProtKB-SubCell"/>
</dbReference>
<keyword evidence="2 7" id="KW-0540">Nuclease</keyword>
<dbReference type="PANTHER" id="PTHR46986">
    <property type="entry name" value="ENDORIBONUCLEASE YBEY, CHLOROPLASTIC"/>
    <property type="match status" value="1"/>
</dbReference>
<evidence type="ECO:0000256" key="6">
    <source>
        <dbReference type="ARBA" id="ARBA00022833"/>
    </source>
</evidence>
<reference evidence="8 9" key="1">
    <citation type="journal article" date="2014" name="ISME J.">
        <title>Adaptation of an abundant Roseobacter RCA organism to pelagic systems revealed by genomic and transcriptomic analyses.</title>
        <authorList>
            <person name="Voget S."/>
            <person name="Wemheuer B."/>
            <person name="Brinkhoff T."/>
            <person name="Vollmers J."/>
            <person name="Dietrich S."/>
            <person name="Giebel H.A."/>
            <person name="Beardsley C."/>
            <person name="Sardemann C."/>
            <person name="Bakenhus I."/>
            <person name="Billerbeck S."/>
            <person name="Daniel R."/>
            <person name="Simon M."/>
        </authorList>
    </citation>
    <scope>NUCLEOTIDE SEQUENCE [LARGE SCALE GENOMIC DNA]</scope>
    <source>
        <strain evidence="8 9">RCA23</strain>
    </source>
</reference>
<feature type="binding site" evidence="7">
    <location>
        <position position="128"/>
    </location>
    <ligand>
        <name>Zn(2+)</name>
        <dbReference type="ChEBI" id="CHEBI:29105"/>
        <note>catalytic</note>
    </ligand>
</feature>
<evidence type="ECO:0000256" key="5">
    <source>
        <dbReference type="ARBA" id="ARBA00022801"/>
    </source>
</evidence>
<organism evidence="8 9">
    <name type="scientific">Planktomarina temperata RCA23</name>
    <dbReference type="NCBI Taxonomy" id="666509"/>
    <lineage>
        <taxon>Bacteria</taxon>
        <taxon>Pseudomonadati</taxon>
        <taxon>Pseudomonadota</taxon>
        <taxon>Alphaproteobacteria</taxon>
        <taxon>Rhodobacterales</taxon>
        <taxon>Paracoccaceae</taxon>
        <taxon>Planktomarina</taxon>
    </lineage>
</organism>
<feature type="binding site" evidence="7">
    <location>
        <position position="124"/>
    </location>
    <ligand>
        <name>Zn(2+)</name>
        <dbReference type="ChEBI" id="CHEBI:29105"/>
        <note>catalytic</note>
    </ligand>
</feature>
<dbReference type="GeneID" id="93367411"/>
<dbReference type="GO" id="GO:0004521">
    <property type="term" value="F:RNA endonuclease activity"/>
    <property type="evidence" value="ECO:0007669"/>
    <property type="project" value="UniProtKB-UniRule"/>
</dbReference>
<dbReference type="Gene3D" id="3.40.390.30">
    <property type="entry name" value="Metalloproteases ('zincins'), catalytic domain"/>
    <property type="match status" value="1"/>
</dbReference>
<keyword evidence="9" id="KW-1185">Reference proteome</keyword>
<dbReference type="Proteomes" id="UP000028680">
    <property type="component" value="Chromosome"/>
</dbReference>
<feature type="binding site" evidence="7">
    <location>
        <position position="134"/>
    </location>
    <ligand>
        <name>Zn(2+)</name>
        <dbReference type="ChEBI" id="CHEBI:29105"/>
        <note>catalytic</note>
    </ligand>
</feature>
<keyword evidence="4 7" id="KW-0255">Endonuclease</keyword>
<comment type="cofactor">
    <cofactor evidence="7">
        <name>Zn(2+)</name>
        <dbReference type="ChEBI" id="CHEBI:29105"/>
    </cofactor>
    <text evidence="7">Binds 1 zinc ion.</text>
</comment>
<comment type="function">
    <text evidence="7">Single strand-specific metallo-endoribonuclease involved in late-stage 70S ribosome quality control and in maturation of the 3' terminus of the 16S rRNA.</text>
</comment>
<dbReference type="GO" id="GO:0006364">
    <property type="term" value="P:rRNA processing"/>
    <property type="evidence" value="ECO:0007669"/>
    <property type="project" value="UniProtKB-UniRule"/>
</dbReference>
<evidence type="ECO:0000313" key="9">
    <source>
        <dbReference type="Proteomes" id="UP000028680"/>
    </source>
</evidence>
<keyword evidence="5 7" id="KW-0378">Hydrolase</keyword>
<dbReference type="RefSeq" id="WP_169701391.1">
    <property type="nucleotide sequence ID" value="NZ_CP003984.1"/>
</dbReference>
<protein>
    <recommendedName>
        <fullName evidence="7">Endoribonuclease YbeY</fullName>
        <ecNumber evidence="7">3.1.-.-</ecNumber>
    </recommendedName>
</protein>
<dbReference type="Pfam" id="PF02130">
    <property type="entry name" value="YbeY"/>
    <property type="match status" value="1"/>
</dbReference>
<dbReference type="GO" id="GO:0008270">
    <property type="term" value="F:zinc ion binding"/>
    <property type="evidence" value="ECO:0007669"/>
    <property type="project" value="UniProtKB-UniRule"/>
</dbReference>
<dbReference type="KEGG" id="ptp:RCA23_c20100"/>
<dbReference type="GO" id="GO:0004222">
    <property type="term" value="F:metalloendopeptidase activity"/>
    <property type="evidence" value="ECO:0007669"/>
    <property type="project" value="InterPro"/>
</dbReference>
<keyword evidence="7" id="KW-0963">Cytoplasm</keyword>
<dbReference type="InterPro" id="IPR020549">
    <property type="entry name" value="YbeY_CS"/>
</dbReference>
<dbReference type="NCBIfam" id="TIGR00043">
    <property type="entry name" value="rRNA maturation RNase YbeY"/>
    <property type="match status" value="1"/>
</dbReference>
<dbReference type="EMBL" id="CP003984">
    <property type="protein sequence ID" value="AII87541.1"/>
    <property type="molecule type" value="Genomic_DNA"/>
</dbReference>
<evidence type="ECO:0000256" key="3">
    <source>
        <dbReference type="ARBA" id="ARBA00022723"/>
    </source>
</evidence>
<dbReference type="InterPro" id="IPR023091">
    <property type="entry name" value="MetalPrtase_cat_dom_sf_prd"/>
</dbReference>
<comment type="similarity">
    <text evidence="1 7">Belongs to the endoribonuclease YbeY family.</text>
</comment>
<accession>A0AAN0RJY0</accession>
<gene>
    <name evidence="7" type="primary">ybeY</name>
    <name evidence="8" type="ORF">RCA23_c20100</name>
</gene>
<keyword evidence="7" id="KW-0698">rRNA processing</keyword>
<name>A0AAN0RJY0_9RHOB</name>
<comment type="subcellular location">
    <subcellularLocation>
        <location evidence="7">Cytoplasm</location>
    </subcellularLocation>
</comment>
<dbReference type="InterPro" id="IPR002036">
    <property type="entry name" value="YbeY"/>
</dbReference>
<evidence type="ECO:0000256" key="4">
    <source>
        <dbReference type="ARBA" id="ARBA00022759"/>
    </source>
</evidence>
<dbReference type="PANTHER" id="PTHR46986:SF1">
    <property type="entry name" value="ENDORIBONUCLEASE YBEY, CHLOROPLASTIC"/>
    <property type="match status" value="1"/>
</dbReference>
<dbReference type="PROSITE" id="PS01306">
    <property type="entry name" value="UPF0054"/>
    <property type="match status" value="1"/>
</dbReference>
<proteinExistence type="inferred from homology"/>
<dbReference type="HAMAP" id="MF_00009">
    <property type="entry name" value="Endoribonucl_YbeY"/>
    <property type="match status" value="1"/>
</dbReference>
<sequence length="167" mass="18001">MSLSFEFILEDARWQAQELATIGTKLGAVIPQYLALPAQSSAVVMACDDAQIAQLNQDFRGKPQPTNVLSWPSADLSGHKPGGQPKPATDPELGDIAIAYETCLRESQQAGLAILDHLTHLLLHGTLHLLGYDHIDDADADVMEGLEIKMLASLGISNPYEVNDATQ</sequence>
<evidence type="ECO:0000256" key="2">
    <source>
        <dbReference type="ARBA" id="ARBA00022722"/>
    </source>
</evidence>
<evidence type="ECO:0000256" key="1">
    <source>
        <dbReference type="ARBA" id="ARBA00010875"/>
    </source>
</evidence>